<dbReference type="PANTHER" id="PTHR28076:SF1">
    <property type="entry name" value="PROSPORE MEMBRANE ADAPTER PROTEIN SPO71"/>
    <property type="match status" value="1"/>
</dbReference>
<dbReference type="InterPro" id="IPR057379">
    <property type="entry name" value="PH_SPO71"/>
</dbReference>
<dbReference type="InterPro" id="IPR039486">
    <property type="entry name" value="Mug56/Spo71_PH"/>
</dbReference>
<dbReference type="PANTHER" id="PTHR28076">
    <property type="entry name" value="SPORULATION-SPECIFIC PROTEIN 71"/>
    <property type="match status" value="1"/>
</dbReference>
<dbReference type="Pfam" id="PF15404">
    <property type="entry name" value="PH_4"/>
    <property type="match status" value="1"/>
</dbReference>
<dbReference type="Pfam" id="PF23207">
    <property type="entry name" value="PH_SPO71"/>
    <property type="match status" value="1"/>
</dbReference>
<evidence type="ECO:0000313" key="3">
    <source>
        <dbReference type="EMBL" id="EMG47457.1"/>
    </source>
</evidence>
<evidence type="ECO:0000313" key="4">
    <source>
        <dbReference type="Proteomes" id="UP000011777"/>
    </source>
</evidence>
<gene>
    <name evidence="3" type="ORF">G210_2230</name>
</gene>
<dbReference type="SMART" id="SM01316">
    <property type="entry name" value="Spo7_2_N"/>
    <property type="match status" value="1"/>
</dbReference>
<evidence type="ECO:0000259" key="2">
    <source>
        <dbReference type="SMART" id="SM01316"/>
    </source>
</evidence>
<dbReference type="STRING" id="1245528.M3HJB7"/>
<feature type="domain" description="PH" evidence="1">
    <location>
        <begin position="446"/>
        <end position="624"/>
    </location>
</feature>
<dbReference type="Pfam" id="PF15407">
    <property type="entry name" value="Spo7_2_N"/>
    <property type="match status" value="1"/>
</dbReference>
<dbReference type="InterPro" id="IPR040345">
    <property type="entry name" value="Mug56/Spo71"/>
</dbReference>
<sequence length="771" mass="90645">MSSDETKFSIPRSSYTASLLTFLTPDLLNECGKSLFIGGIPEIWHENKHDLLAEYLKQKVRDKYNESSDVIKDYIGNKDEAVFFKKREEILRNIDSNNSTSTTNTMISPDISLNTELFTPPNQQGTGNSSLVTIHDSMPKIKYEMPHPQTTVHVDEAWIEEENRKFSRRLKRFANKTTGIKTYANSKVNLEEVRHKVHNSIIKSYKIGEIIRIDKVLVMVRKSVNQFQTYEDSTTRVVERWKEFVVVIRKTDSVEEPLMLQFYDIYKSPNDSHPKFGFRINNKVSVQFHSYLDKTISLTVSKKTQYILRLNNQLNAFRWLYFLKEALGIELNTVFNLYVPCDDIFLEVIVPRHILRNYFENCNEMVITKKAYGYNIELDDLLQFFQKKIQQKCPQQSPNSWFSFRLYDRLEWARNTGELLYIQNALYSPLYRLEFRDMCSLEVAPMPIEGFLGRLTNIYGHEKSTLRNFYKISYFYTNKNLLFFTKYYRSVPPSSYDKKSLIYQQDIFPMDKCGHMQWLETNFTDHDLELCDEIERRTELIVKAEGLIDVADIIEIKVCEVTAIQKLMQCTLWYSNPELTSNDEITDSGFEIVLKNGSIIKLQAPSKAIRDCWINALSQISKYWVDKRHIHLMEHVNKRSKNTSMLGANNYVDSNAPDEIDYLESQNALPICNAMNYLLPNTLVIKNGFLYQKNKKHASFNRFYAVLCPGFLIMYHTFKRSMWQIIRIGFVDIRYRSSWITFGQTCCPEIIPKRMAINGRRSFIMFYIMVW</sequence>
<proteinExistence type="predicted"/>
<dbReference type="Proteomes" id="UP000011777">
    <property type="component" value="Unassembled WGS sequence"/>
</dbReference>
<evidence type="ECO:0000259" key="1">
    <source>
        <dbReference type="SMART" id="SM00233"/>
    </source>
</evidence>
<dbReference type="SUPFAM" id="SSF50729">
    <property type="entry name" value="PH domain-like"/>
    <property type="match status" value="2"/>
</dbReference>
<dbReference type="EMBL" id="AOGT01001572">
    <property type="protein sequence ID" value="EMG47457.1"/>
    <property type="molecule type" value="Genomic_DNA"/>
</dbReference>
<organism evidence="3 4">
    <name type="scientific">Candida maltosa (strain Xu316)</name>
    <name type="common">Yeast</name>
    <dbReference type="NCBI Taxonomy" id="1245528"/>
    <lineage>
        <taxon>Eukaryota</taxon>
        <taxon>Fungi</taxon>
        <taxon>Dikarya</taxon>
        <taxon>Ascomycota</taxon>
        <taxon>Saccharomycotina</taxon>
        <taxon>Pichiomycetes</taxon>
        <taxon>Debaryomycetaceae</taxon>
        <taxon>Candida/Lodderomyces clade</taxon>
        <taxon>Candida</taxon>
    </lineage>
</organism>
<name>M3HJB7_CANMX</name>
<dbReference type="InterPro" id="IPR029217">
    <property type="entry name" value="Spo7_2_N"/>
</dbReference>
<feature type="domain" description="PH" evidence="1">
    <location>
        <begin position="210"/>
        <end position="330"/>
    </location>
</feature>
<dbReference type="GO" id="GO:0005628">
    <property type="term" value="C:prospore membrane"/>
    <property type="evidence" value="ECO:0007669"/>
    <property type="project" value="TreeGrafter"/>
</dbReference>
<accession>M3HJB7</accession>
<feature type="domain" description="Sporulation-specific protein 71 N-terminal" evidence="2">
    <location>
        <begin position="6"/>
        <end position="68"/>
    </location>
</feature>
<comment type="caution">
    <text evidence="3">The sequence shown here is derived from an EMBL/GenBank/DDBJ whole genome shotgun (WGS) entry which is preliminary data.</text>
</comment>
<dbReference type="AlphaFoldDB" id="M3HJB7"/>
<dbReference type="OrthoDB" id="5579281at2759"/>
<dbReference type="GO" id="GO:1902657">
    <property type="term" value="P:protein localization to prospore membrane"/>
    <property type="evidence" value="ECO:0007669"/>
    <property type="project" value="InterPro"/>
</dbReference>
<keyword evidence="4" id="KW-1185">Reference proteome</keyword>
<protein>
    <recommendedName>
        <fullName evidence="5">PH domain-containing protein</fullName>
    </recommendedName>
</protein>
<dbReference type="SMART" id="SM00233">
    <property type="entry name" value="PH"/>
    <property type="match status" value="2"/>
</dbReference>
<dbReference type="HOGENOM" id="CLU_003938_1_0_1"/>
<evidence type="ECO:0008006" key="5">
    <source>
        <dbReference type="Google" id="ProtNLM"/>
    </source>
</evidence>
<dbReference type="OMA" id="FENCNEM"/>
<reference evidence="3 4" key="1">
    <citation type="submission" date="2013-02" db="EMBL/GenBank/DDBJ databases">
        <title>Genome sequence of Candida maltosa Xu316, a potential industrial strain for xylitol and ethanol production.</title>
        <authorList>
            <person name="Yu J."/>
            <person name="Wang Q."/>
            <person name="Geng X."/>
            <person name="Bao W."/>
            <person name="He P."/>
            <person name="Cai J."/>
        </authorList>
    </citation>
    <scope>NUCLEOTIDE SEQUENCE [LARGE SCALE GENOMIC DNA]</scope>
    <source>
        <strain evidence="4">Xu316</strain>
    </source>
</reference>
<dbReference type="InterPro" id="IPR001849">
    <property type="entry name" value="PH_domain"/>
</dbReference>
<dbReference type="eggNOG" id="ENOG502QRAT">
    <property type="taxonomic scope" value="Eukaryota"/>
</dbReference>